<sequence>MPREKQKRGRRAEAKKQEESKRKREEEETLDTIKRQKSSHDDSSVQNTPQQQGEVGHDYIPLGDDSAAFLADDTPFFGLLDTEEQEYFTNANNLLELNQFEDEEERSLFIERVFEEADGKELKITCSQSSSRLMEKLISSSTAEQAKRLFAKFTGHFLHLVQHRFASHCCECLFVRSAPIVSRELETSQKAGKKSKEEDTGRRMEELLLLAIAELEGNWGYLLTERFASHAIRVLLLVLAGEPLDKSSNITVVASRKKENQDSAKITSQLDNLVSAKRAVPDSFKAGLKKMMEDLVTGLDANYLRALATHPVGNPVLQVLLTIEMTHLGKSKAKDPTSVLRKLVPDESISEGTDSAIFLKSLLYDPVGSRLMETIVRHCPGKFFKNLFRNLFRERIGSFARNEIAGYVVIRVLERLSKEDLQASMEFILPEIGSLVDRSRVTVIKTLIERCMVRNVDTAPLGDALLAAYGEDPIPRLQKILKLPEEPREEVEPKPNNNKVTSSLAQLHGSLLAQAMLKSPGSLADLIQSSLLACPPETIVLIAKNTTASHVLQDALSLPTASIQFRRQMTSKFSGKMTELALDTSGSHVADVLWNATTDLIFVKQRLAEELSQNEQTLRDSFFGRAVWRNWSMDLYKRKRAEWHAKAKGLDVQTANGKDMTDTWTQRPPSKLDLARARFAERAERQQAAKGEAVKVAATS</sequence>
<proteinExistence type="predicted"/>
<evidence type="ECO:0000256" key="7">
    <source>
        <dbReference type="ARBA" id="ARBA00024893"/>
    </source>
</evidence>
<comment type="subcellular location">
    <subcellularLocation>
        <location evidence="1">Nucleus</location>
        <location evidence="1">Nucleolus</location>
    </subcellularLocation>
</comment>
<evidence type="ECO:0000256" key="5">
    <source>
        <dbReference type="ARBA" id="ARBA00022737"/>
    </source>
</evidence>
<evidence type="ECO:0000256" key="2">
    <source>
        <dbReference type="ARBA" id="ARBA00016427"/>
    </source>
</evidence>
<keyword evidence="5" id="KW-0677">Repeat</keyword>
<evidence type="ECO:0000256" key="1">
    <source>
        <dbReference type="ARBA" id="ARBA00004604"/>
    </source>
</evidence>
<dbReference type="InterPro" id="IPR040000">
    <property type="entry name" value="NOP9"/>
</dbReference>
<dbReference type="GO" id="GO:0000447">
    <property type="term" value="P:endonucleolytic cleavage in ITS1 to separate SSU-rRNA from 5.8S rRNA and LSU-rRNA from tricistronic rRNA transcript (SSU-rRNA, 5.8S rRNA, LSU-rRNA)"/>
    <property type="evidence" value="ECO:0007669"/>
    <property type="project" value="TreeGrafter"/>
</dbReference>
<feature type="region of interest" description="Disordered" evidence="10">
    <location>
        <begin position="1"/>
        <end position="61"/>
    </location>
</feature>
<evidence type="ECO:0000256" key="9">
    <source>
        <dbReference type="ARBA" id="ARBA00031929"/>
    </source>
</evidence>
<dbReference type="SMART" id="SM00025">
    <property type="entry name" value="Pumilio"/>
    <property type="match status" value="6"/>
</dbReference>
<dbReference type="EMBL" id="PDNA01000054">
    <property type="protein sequence ID" value="PGH18897.1"/>
    <property type="molecule type" value="Genomic_DNA"/>
</dbReference>
<evidence type="ECO:0000313" key="12">
    <source>
        <dbReference type="Proteomes" id="UP000224634"/>
    </source>
</evidence>
<organism evidence="11 12">
    <name type="scientific">Polytolypa hystricis (strain UAMH7299)</name>
    <dbReference type="NCBI Taxonomy" id="1447883"/>
    <lineage>
        <taxon>Eukaryota</taxon>
        <taxon>Fungi</taxon>
        <taxon>Dikarya</taxon>
        <taxon>Ascomycota</taxon>
        <taxon>Pezizomycotina</taxon>
        <taxon>Eurotiomycetes</taxon>
        <taxon>Eurotiomycetidae</taxon>
        <taxon>Onygenales</taxon>
        <taxon>Onygenales incertae sedis</taxon>
        <taxon>Polytolypa</taxon>
    </lineage>
</organism>
<reference evidence="11 12" key="1">
    <citation type="submission" date="2017-10" db="EMBL/GenBank/DDBJ databases">
        <title>Comparative genomics in systemic dimorphic fungi from Ajellomycetaceae.</title>
        <authorList>
            <person name="Munoz J.F."/>
            <person name="Mcewen J.G."/>
            <person name="Clay O.K."/>
            <person name="Cuomo C.A."/>
        </authorList>
    </citation>
    <scope>NUCLEOTIDE SEQUENCE [LARGE SCALE GENOMIC DNA]</scope>
    <source>
        <strain evidence="11 12">UAMH7299</strain>
    </source>
</reference>
<evidence type="ECO:0000256" key="10">
    <source>
        <dbReference type="SAM" id="MobiDB-lite"/>
    </source>
</evidence>
<dbReference type="InterPro" id="IPR011989">
    <property type="entry name" value="ARM-like"/>
</dbReference>
<dbReference type="AlphaFoldDB" id="A0A2B7YE61"/>
<protein>
    <recommendedName>
        <fullName evidence="2">Nucleolar protein 9</fullName>
    </recommendedName>
    <alternativeName>
        <fullName evidence="8 9">Pumilio domain-containing protein NOP9</fullName>
    </alternativeName>
</protein>
<evidence type="ECO:0000256" key="6">
    <source>
        <dbReference type="ARBA" id="ARBA00023242"/>
    </source>
</evidence>
<evidence type="ECO:0000256" key="4">
    <source>
        <dbReference type="ARBA" id="ARBA00022552"/>
    </source>
</evidence>
<evidence type="ECO:0000313" key="11">
    <source>
        <dbReference type="EMBL" id="PGH18897.1"/>
    </source>
</evidence>
<gene>
    <name evidence="11" type="ORF">AJ80_04315</name>
</gene>
<dbReference type="Gene3D" id="1.25.10.10">
    <property type="entry name" value="Leucine-rich Repeat Variant"/>
    <property type="match status" value="2"/>
</dbReference>
<feature type="compositionally biased region" description="Polar residues" evidence="10">
    <location>
        <begin position="44"/>
        <end position="53"/>
    </location>
</feature>
<comment type="caution">
    <text evidence="11">The sequence shown here is derived from an EMBL/GenBank/DDBJ whole genome shotgun (WGS) entry which is preliminary data.</text>
</comment>
<dbReference type="GO" id="GO:0030688">
    <property type="term" value="C:preribosome, small subunit precursor"/>
    <property type="evidence" value="ECO:0007669"/>
    <property type="project" value="TreeGrafter"/>
</dbReference>
<keyword evidence="4" id="KW-0698">rRNA processing</keyword>
<keyword evidence="3" id="KW-0690">Ribosome biogenesis</keyword>
<dbReference type="PANTHER" id="PTHR13102">
    <property type="entry name" value="NUCLEOLAR PROTEIN 9"/>
    <property type="match status" value="1"/>
</dbReference>
<evidence type="ECO:0000256" key="8">
    <source>
        <dbReference type="ARBA" id="ARBA00030932"/>
    </source>
</evidence>
<dbReference type="OrthoDB" id="392571at2759"/>
<accession>A0A2B7YE61</accession>
<dbReference type="InterPro" id="IPR016024">
    <property type="entry name" value="ARM-type_fold"/>
</dbReference>
<dbReference type="Proteomes" id="UP000224634">
    <property type="component" value="Unassembled WGS sequence"/>
</dbReference>
<name>A0A2B7YE61_POLH7</name>
<keyword evidence="12" id="KW-1185">Reference proteome</keyword>
<dbReference type="PANTHER" id="PTHR13102:SF0">
    <property type="entry name" value="NUCLEOLAR PROTEIN 9"/>
    <property type="match status" value="1"/>
</dbReference>
<feature type="compositionally biased region" description="Basic residues" evidence="10">
    <location>
        <begin position="1"/>
        <end position="10"/>
    </location>
</feature>
<dbReference type="STRING" id="1447883.A0A2B7YE61"/>
<dbReference type="GO" id="GO:0000472">
    <property type="term" value="P:endonucleolytic cleavage to generate mature 5'-end of SSU-rRNA from (SSU-rRNA, 5.8S rRNA, LSU-rRNA)"/>
    <property type="evidence" value="ECO:0007669"/>
    <property type="project" value="TreeGrafter"/>
</dbReference>
<dbReference type="GO" id="GO:0000480">
    <property type="term" value="P:endonucleolytic cleavage in 5'-ETS of tricistronic rRNA transcript (SSU-rRNA, 5.8S rRNA, LSU-rRNA)"/>
    <property type="evidence" value="ECO:0007669"/>
    <property type="project" value="TreeGrafter"/>
</dbReference>
<dbReference type="GO" id="GO:0000056">
    <property type="term" value="P:ribosomal small subunit export from nucleus"/>
    <property type="evidence" value="ECO:0007669"/>
    <property type="project" value="TreeGrafter"/>
</dbReference>
<dbReference type="SUPFAM" id="SSF48371">
    <property type="entry name" value="ARM repeat"/>
    <property type="match status" value="1"/>
</dbReference>
<dbReference type="GO" id="GO:0003723">
    <property type="term" value="F:RNA binding"/>
    <property type="evidence" value="ECO:0007669"/>
    <property type="project" value="InterPro"/>
</dbReference>
<dbReference type="InterPro" id="IPR001313">
    <property type="entry name" value="Pumilio_RNA-bd_rpt"/>
</dbReference>
<dbReference type="Pfam" id="PF22493">
    <property type="entry name" value="PUF_NOP9"/>
    <property type="match status" value="1"/>
</dbReference>
<comment type="function">
    <text evidence="7">RNA-binding nucleolar protein required for pre-rRNA processing. Involved in production of 18S rRNA and assembly of small ribosomal subunit.</text>
</comment>
<dbReference type="GO" id="GO:0005730">
    <property type="term" value="C:nucleolus"/>
    <property type="evidence" value="ECO:0007669"/>
    <property type="project" value="UniProtKB-SubCell"/>
</dbReference>
<keyword evidence="6" id="KW-0539">Nucleus</keyword>
<feature type="compositionally biased region" description="Basic and acidic residues" evidence="10">
    <location>
        <begin position="11"/>
        <end position="43"/>
    </location>
</feature>
<dbReference type="GO" id="GO:0030686">
    <property type="term" value="C:90S preribosome"/>
    <property type="evidence" value="ECO:0007669"/>
    <property type="project" value="TreeGrafter"/>
</dbReference>
<evidence type="ECO:0000256" key="3">
    <source>
        <dbReference type="ARBA" id="ARBA00022517"/>
    </source>
</evidence>